<reference evidence="3" key="1">
    <citation type="submission" date="2018-05" db="EMBL/GenBank/DDBJ databases">
        <authorList>
            <person name="Lanie J.A."/>
            <person name="Ng W.-L."/>
            <person name="Kazmierczak K.M."/>
            <person name="Andrzejewski T.M."/>
            <person name="Davidsen T.M."/>
            <person name="Wayne K.J."/>
            <person name="Tettelin H."/>
            <person name="Glass J.I."/>
            <person name="Rusch D."/>
            <person name="Podicherti R."/>
            <person name="Tsui H.-C.T."/>
            <person name="Winkler M.E."/>
        </authorList>
    </citation>
    <scope>NUCLEOTIDE SEQUENCE</scope>
</reference>
<gene>
    <name evidence="3" type="ORF">METZ01_LOCUS389862</name>
</gene>
<dbReference type="InterPro" id="IPR036770">
    <property type="entry name" value="Ankyrin_rpt-contain_sf"/>
</dbReference>
<dbReference type="PRINTS" id="PR01415">
    <property type="entry name" value="ANKYRIN"/>
</dbReference>
<proteinExistence type="predicted"/>
<dbReference type="PANTHER" id="PTHR24171">
    <property type="entry name" value="ANKYRIN REPEAT DOMAIN-CONTAINING PROTEIN 39-RELATED"/>
    <property type="match status" value="1"/>
</dbReference>
<evidence type="ECO:0000313" key="3">
    <source>
        <dbReference type="EMBL" id="SVD37008.1"/>
    </source>
</evidence>
<evidence type="ECO:0000256" key="2">
    <source>
        <dbReference type="ARBA" id="ARBA00023043"/>
    </source>
</evidence>
<dbReference type="PROSITE" id="PS50297">
    <property type="entry name" value="ANK_REP_REGION"/>
    <property type="match status" value="1"/>
</dbReference>
<dbReference type="Pfam" id="PF12796">
    <property type="entry name" value="Ank_2"/>
    <property type="match status" value="1"/>
</dbReference>
<keyword evidence="1" id="KW-0677">Repeat</keyword>
<dbReference type="InterPro" id="IPR002110">
    <property type="entry name" value="Ankyrin_rpt"/>
</dbReference>
<keyword evidence="2" id="KW-0040">ANK repeat</keyword>
<protein>
    <submittedName>
        <fullName evidence="3">Uncharacterized protein</fullName>
    </submittedName>
</protein>
<dbReference type="EMBL" id="UINC01146339">
    <property type="protein sequence ID" value="SVD37008.1"/>
    <property type="molecule type" value="Genomic_DNA"/>
</dbReference>
<name>A0A382UTI6_9ZZZZ</name>
<evidence type="ECO:0000256" key="1">
    <source>
        <dbReference type="ARBA" id="ARBA00022737"/>
    </source>
</evidence>
<sequence>MKHMLITLSLTSMVATTALADPIHDASQKGDLAGVQSELVKGVDVNLPIKSGFKKGQTPLDLAVVWGKAKPEVANFIRKHGGKHSTIHFAVRSGKVDAVKEFLAASVNVNKKDNFRLSPLERAVRERHIDIVELLIANGADVNVKNSKGNMLLDYATISRHSKIADLLRK</sequence>
<dbReference type="SMART" id="SM00248">
    <property type="entry name" value="ANK"/>
    <property type="match status" value="3"/>
</dbReference>
<dbReference type="PROSITE" id="PS50088">
    <property type="entry name" value="ANK_REPEAT"/>
    <property type="match status" value="2"/>
</dbReference>
<dbReference type="SUPFAM" id="SSF48403">
    <property type="entry name" value="Ankyrin repeat"/>
    <property type="match status" value="1"/>
</dbReference>
<organism evidence="3">
    <name type="scientific">marine metagenome</name>
    <dbReference type="NCBI Taxonomy" id="408172"/>
    <lineage>
        <taxon>unclassified sequences</taxon>
        <taxon>metagenomes</taxon>
        <taxon>ecological metagenomes</taxon>
    </lineage>
</organism>
<accession>A0A382UTI6</accession>
<dbReference type="Gene3D" id="1.25.40.20">
    <property type="entry name" value="Ankyrin repeat-containing domain"/>
    <property type="match status" value="2"/>
</dbReference>
<feature type="non-terminal residue" evidence="3">
    <location>
        <position position="170"/>
    </location>
</feature>
<dbReference type="AlphaFoldDB" id="A0A382UTI6"/>